<accession>A0A6G1E250</accession>
<proteinExistence type="predicted"/>
<reference evidence="1 2" key="1">
    <citation type="submission" date="2019-11" db="EMBL/GenBank/DDBJ databases">
        <title>Whole genome sequence of Oryza granulata.</title>
        <authorList>
            <person name="Li W."/>
        </authorList>
    </citation>
    <scope>NUCLEOTIDE SEQUENCE [LARGE SCALE GENOMIC DNA]</scope>
    <source>
        <strain evidence="2">cv. Menghai</strain>
        <tissue evidence="1">Leaf</tissue>
    </source>
</reference>
<organism evidence="1 2">
    <name type="scientific">Oryza meyeriana var. granulata</name>
    <dbReference type="NCBI Taxonomy" id="110450"/>
    <lineage>
        <taxon>Eukaryota</taxon>
        <taxon>Viridiplantae</taxon>
        <taxon>Streptophyta</taxon>
        <taxon>Embryophyta</taxon>
        <taxon>Tracheophyta</taxon>
        <taxon>Spermatophyta</taxon>
        <taxon>Magnoliopsida</taxon>
        <taxon>Liliopsida</taxon>
        <taxon>Poales</taxon>
        <taxon>Poaceae</taxon>
        <taxon>BOP clade</taxon>
        <taxon>Oryzoideae</taxon>
        <taxon>Oryzeae</taxon>
        <taxon>Oryzinae</taxon>
        <taxon>Oryza</taxon>
        <taxon>Oryza meyeriana</taxon>
    </lineage>
</organism>
<dbReference type="Proteomes" id="UP000479710">
    <property type="component" value="Unassembled WGS sequence"/>
</dbReference>
<comment type="caution">
    <text evidence="1">The sequence shown here is derived from an EMBL/GenBank/DDBJ whole genome shotgun (WGS) entry which is preliminary data.</text>
</comment>
<dbReference type="EMBL" id="SPHZ02000005">
    <property type="protein sequence ID" value="KAF0918868.1"/>
    <property type="molecule type" value="Genomic_DNA"/>
</dbReference>
<gene>
    <name evidence="1" type="ORF">E2562_026703</name>
</gene>
<sequence length="71" mass="7653">MNTLEAEIFSDHLTKYSFPVKTTQSMDQLGTACKLRLPCKGATSEINILVIDEAAEGGACTQFRVGPSIGF</sequence>
<evidence type="ECO:0000313" key="2">
    <source>
        <dbReference type="Proteomes" id="UP000479710"/>
    </source>
</evidence>
<keyword evidence="2" id="KW-1185">Reference proteome</keyword>
<protein>
    <submittedName>
        <fullName evidence="1">Uncharacterized protein</fullName>
    </submittedName>
</protein>
<name>A0A6G1E250_9ORYZ</name>
<dbReference type="AlphaFoldDB" id="A0A6G1E250"/>
<evidence type="ECO:0000313" key="1">
    <source>
        <dbReference type="EMBL" id="KAF0918868.1"/>
    </source>
</evidence>